<evidence type="ECO:0000256" key="3">
    <source>
        <dbReference type="ARBA" id="ARBA00022741"/>
    </source>
</evidence>
<dbReference type="GO" id="GO:0043190">
    <property type="term" value="C:ATP-binding cassette (ABC) transporter complex"/>
    <property type="evidence" value="ECO:0007669"/>
    <property type="project" value="TreeGrafter"/>
</dbReference>
<reference evidence="6 7" key="1">
    <citation type="submission" date="2014-12" db="EMBL/GenBank/DDBJ databases">
        <title>Draft genome sequences of 10 type strains of Lactococcus.</title>
        <authorList>
            <person name="Sun Z."/>
            <person name="Zhong Z."/>
            <person name="Liu W."/>
            <person name="Zhang W."/>
            <person name="Zhang H."/>
        </authorList>
    </citation>
    <scope>NUCLEOTIDE SEQUENCE [LARGE SCALE GENOMIC DNA]</scope>
    <source>
        <strain evidence="6 7">DSM 20686</strain>
    </source>
</reference>
<dbReference type="OrthoDB" id="501320at2"/>
<keyword evidence="4" id="KW-0067">ATP-binding</keyword>
<dbReference type="GO" id="GO:0016887">
    <property type="term" value="F:ATP hydrolysis activity"/>
    <property type="evidence" value="ECO:0007669"/>
    <property type="project" value="InterPro"/>
</dbReference>
<protein>
    <submittedName>
        <fullName evidence="6">ABC transporter ATP binding protein</fullName>
    </submittedName>
</protein>
<dbReference type="InterPro" id="IPR050095">
    <property type="entry name" value="ECF_ABC_transporter_ATP-bd"/>
</dbReference>
<dbReference type="GO" id="GO:0042626">
    <property type="term" value="F:ATPase-coupled transmembrane transporter activity"/>
    <property type="evidence" value="ECO:0007669"/>
    <property type="project" value="TreeGrafter"/>
</dbReference>
<dbReference type="Gene3D" id="3.40.50.300">
    <property type="entry name" value="P-loop containing nucleotide triphosphate hydrolases"/>
    <property type="match status" value="2"/>
</dbReference>
<dbReference type="GO" id="GO:0005524">
    <property type="term" value="F:ATP binding"/>
    <property type="evidence" value="ECO:0007669"/>
    <property type="project" value="UniProtKB-KW"/>
</dbReference>
<evidence type="ECO:0000256" key="1">
    <source>
        <dbReference type="ARBA" id="ARBA00005417"/>
    </source>
</evidence>
<proteinExistence type="inferred from homology"/>
<dbReference type="SUPFAM" id="SSF52540">
    <property type="entry name" value="P-loop containing nucleoside triphosphate hydrolases"/>
    <property type="match status" value="2"/>
</dbReference>
<comment type="similarity">
    <text evidence="1">Belongs to the ABC transporter superfamily.</text>
</comment>
<dbReference type="AlphaFoldDB" id="A0A2A5RZF0"/>
<evidence type="ECO:0000256" key="2">
    <source>
        <dbReference type="ARBA" id="ARBA00022448"/>
    </source>
</evidence>
<name>A0A2A5RZF0_9LACT</name>
<feature type="domain" description="ABC transporter" evidence="5">
    <location>
        <begin position="215"/>
        <end position="315"/>
    </location>
</feature>
<keyword evidence="2" id="KW-0813">Transport</keyword>
<keyword evidence="3" id="KW-0547">Nucleotide-binding</keyword>
<accession>A0A2A5RZF0</accession>
<dbReference type="Pfam" id="PF00005">
    <property type="entry name" value="ABC_tran"/>
    <property type="match status" value="2"/>
</dbReference>
<evidence type="ECO:0000259" key="5">
    <source>
        <dbReference type="Pfam" id="PF00005"/>
    </source>
</evidence>
<sequence length="353" mass="39389">MEKELILTIDSFNIYQDEKILIKGDMASGKTQFLLSIAQQLPKNQFDFLSQTLNDNFISGTVGENLAFNLENDAVPRHTILTSVNTTADLYGLSDLLDSQVNTLSTYHKQVLSLAQILIHPTPILLLDDPYALPADYTGTLIVTGDFDPELFDQVIDLSKAPSKSEHIDTACDYTRAFNPNKAILSVTELAKDISFSVFEGEKVMITAPLDIRIADMIAGFYDTPGEVDYYYEDITHQTLDKRGRKIGYVMANPQDMIVVNKISKAAISDDILALCGLSAFKHDKLSTLSFRQQKLFTTACILMQDTPIVIFDQPEIACFSEILHYLDQKGVTVILTSASKLFLPLMDREVHV</sequence>
<evidence type="ECO:0000313" key="7">
    <source>
        <dbReference type="Proteomes" id="UP000242246"/>
    </source>
</evidence>
<feature type="domain" description="ABC transporter" evidence="5">
    <location>
        <begin position="11"/>
        <end position="131"/>
    </location>
</feature>
<dbReference type="InterPro" id="IPR003439">
    <property type="entry name" value="ABC_transporter-like_ATP-bd"/>
</dbReference>
<evidence type="ECO:0000313" key="6">
    <source>
        <dbReference type="EMBL" id="PCS06627.1"/>
    </source>
</evidence>
<dbReference type="STRING" id="1348632.GCA_001591745_00863"/>
<dbReference type="RefSeq" id="WP_068162054.1">
    <property type="nucleotide sequence ID" value="NZ_JXJX01000007.1"/>
</dbReference>
<gene>
    <name evidence="6" type="ORF">RU87_GL001480</name>
</gene>
<dbReference type="EMBL" id="JXJX01000007">
    <property type="protein sequence ID" value="PCS06627.1"/>
    <property type="molecule type" value="Genomic_DNA"/>
</dbReference>
<dbReference type="Proteomes" id="UP000242246">
    <property type="component" value="Unassembled WGS sequence"/>
</dbReference>
<evidence type="ECO:0000256" key="4">
    <source>
        <dbReference type="ARBA" id="ARBA00022840"/>
    </source>
</evidence>
<dbReference type="PANTHER" id="PTHR43553">
    <property type="entry name" value="HEAVY METAL TRANSPORTER"/>
    <property type="match status" value="1"/>
</dbReference>
<keyword evidence="7" id="KW-1185">Reference proteome</keyword>
<organism evidence="6 7">
    <name type="scientific">Pseudolactococcus plantarum</name>
    <dbReference type="NCBI Taxonomy" id="1365"/>
    <lineage>
        <taxon>Bacteria</taxon>
        <taxon>Bacillati</taxon>
        <taxon>Bacillota</taxon>
        <taxon>Bacilli</taxon>
        <taxon>Lactobacillales</taxon>
        <taxon>Streptococcaceae</taxon>
        <taxon>Pseudolactococcus</taxon>
    </lineage>
</organism>
<dbReference type="InterPro" id="IPR027417">
    <property type="entry name" value="P-loop_NTPase"/>
</dbReference>
<comment type="caution">
    <text evidence="6">The sequence shown here is derived from an EMBL/GenBank/DDBJ whole genome shotgun (WGS) entry which is preliminary data.</text>
</comment>